<evidence type="ECO:0008006" key="7">
    <source>
        <dbReference type="Google" id="ProtNLM"/>
    </source>
</evidence>
<evidence type="ECO:0000256" key="3">
    <source>
        <dbReference type="ARBA" id="ARBA00022801"/>
    </source>
</evidence>
<dbReference type="AlphaFoldDB" id="A0A1R4GY90"/>
<dbReference type="GO" id="GO:0016787">
    <property type="term" value="F:hydrolase activity"/>
    <property type="evidence" value="ECO:0007669"/>
    <property type="project" value="UniProtKB-KW"/>
</dbReference>
<dbReference type="PANTHER" id="PTHR33397:SF3">
    <property type="entry name" value="MRNA NUCLEASE HEPT"/>
    <property type="match status" value="1"/>
</dbReference>
<dbReference type="OrthoDB" id="9796612at2"/>
<protein>
    <recommendedName>
        <fullName evidence="7">DUF86 domain-containing protein</fullName>
    </recommendedName>
</protein>
<evidence type="ECO:0000313" key="5">
    <source>
        <dbReference type="EMBL" id="SJM88956.1"/>
    </source>
</evidence>
<evidence type="ECO:0000256" key="4">
    <source>
        <dbReference type="ARBA" id="ARBA00024207"/>
    </source>
</evidence>
<dbReference type="Pfam" id="PF01934">
    <property type="entry name" value="HepT-like"/>
    <property type="match status" value="1"/>
</dbReference>
<evidence type="ECO:0000256" key="2">
    <source>
        <dbReference type="ARBA" id="ARBA00022722"/>
    </source>
</evidence>
<organism evidence="5 6">
    <name type="scientific">Crenothrix polyspora</name>
    <dbReference type="NCBI Taxonomy" id="360316"/>
    <lineage>
        <taxon>Bacteria</taxon>
        <taxon>Pseudomonadati</taxon>
        <taxon>Pseudomonadota</taxon>
        <taxon>Gammaproteobacteria</taxon>
        <taxon>Methylococcales</taxon>
        <taxon>Crenotrichaceae</taxon>
        <taxon>Crenothrix</taxon>
    </lineage>
</organism>
<proteinExistence type="inferred from homology"/>
<comment type="similarity">
    <text evidence="4">Belongs to the HepT RNase toxin family.</text>
</comment>
<keyword evidence="3" id="KW-0378">Hydrolase</keyword>
<gene>
    <name evidence="5" type="ORF">CRENPOLYSF2_10004</name>
</gene>
<keyword evidence="1" id="KW-1277">Toxin-antitoxin system</keyword>
<dbReference type="NCBIfam" id="NF047751">
    <property type="entry name" value="HepT_toxin"/>
    <property type="match status" value="1"/>
</dbReference>
<dbReference type="RefSeq" id="WP_087145418.1">
    <property type="nucleotide sequence ID" value="NZ_FUKJ01000001.1"/>
</dbReference>
<reference evidence="6" key="1">
    <citation type="submission" date="2017-02" db="EMBL/GenBank/DDBJ databases">
        <authorList>
            <person name="Daims H."/>
        </authorList>
    </citation>
    <scope>NUCLEOTIDE SEQUENCE [LARGE SCALE GENOMIC DNA]</scope>
</reference>
<keyword evidence="6" id="KW-1185">Reference proteome</keyword>
<evidence type="ECO:0000256" key="1">
    <source>
        <dbReference type="ARBA" id="ARBA00022649"/>
    </source>
</evidence>
<dbReference type="GO" id="GO:0004540">
    <property type="term" value="F:RNA nuclease activity"/>
    <property type="evidence" value="ECO:0007669"/>
    <property type="project" value="InterPro"/>
</dbReference>
<dbReference type="InterPro" id="IPR052379">
    <property type="entry name" value="Type_VII_TA_RNase"/>
</dbReference>
<dbReference type="Proteomes" id="UP000195442">
    <property type="component" value="Unassembled WGS sequence"/>
</dbReference>
<name>A0A1R4GY90_9GAMM</name>
<evidence type="ECO:0000313" key="6">
    <source>
        <dbReference type="Proteomes" id="UP000195442"/>
    </source>
</evidence>
<keyword evidence="2" id="KW-0540">Nuclease</keyword>
<dbReference type="InterPro" id="IPR008201">
    <property type="entry name" value="HepT-like"/>
</dbReference>
<accession>A0A1R4GY90</accession>
<dbReference type="Gene3D" id="1.20.120.580">
    <property type="entry name" value="bsu32300-like"/>
    <property type="match status" value="1"/>
</dbReference>
<dbReference type="InterPro" id="IPR037038">
    <property type="entry name" value="HepT-like_sf"/>
</dbReference>
<dbReference type="PANTHER" id="PTHR33397">
    <property type="entry name" value="UPF0331 PROTEIN YUTE"/>
    <property type="match status" value="1"/>
</dbReference>
<dbReference type="GO" id="GO:0110001">
    <property type="term" value="C:toxin-antitoxin complex"/>
    <property type="evidence" value="ECO:0007669"/>
    <property type="project" value="InterPro"/>
</dbReference>
<dbReference type="EMBL" id="FUKJ01000001">
    <property type="protein sequence ID" value="SJM88956.1"/>
    <property type="molecule type" value="Genomic_DNA"/>
</dbReference>
<sequence>MDSIVLAKKIDSILRCLNRIQQRLPQTEAEFIKDYDAQDVVVLNLTRAIQMNVDIATHILANTNLAVPTTMAEAFTRLERLNILTPDIADKMRRSIGYRNVAVHNYDDIDLTITYKIASNHLGDFKDYIKQIISSQSQFR</sequence>